<dbReference type="EMBL" id="JABAYA010000046">
    <property type="protein sequence ID" value="KAF7727936.1"/>
    <property type="molecule type" value="Genomic_DNA"/>
</dbReference>
<protein>
    <submittedName>
        <fullName evidence="1">Uncharacterized protein</fullName>
    </submittedName>
</protein>
<keyword evidence="2" id="KW-1185">Reference proteome</keyword>
<dbReference type="Proteomes" id="UP000605846">
    <property type="component" value="Unassembled WGS sequence"/>
</dbReference>
<comment type="caution">
    <text evidence="1">The sequence shown here is derived from an EMBL/GenBank/DDBJ whole genome shotgun (WGS) entry which is preliminary data.</text>
</comment>
<evidence type="ECO:0000313" key="1">
    <source>
        <dbReference type="EMBL" id="KAF7727936.1"/>
    </source>
</evidence>
<dbReference type="OrthoDB" id="4179406at2759"/>
<proteinExistence type="predicted"/>
<sequence length="299" mass="33987">MGLIGPYLPACRPHLEPVPDFSHFVKVQENLYDSMMTQSAEPMNVLALKRFELATRDLQVMVKLSTLKEAKLLESKLGEYIDRSRLFGKDILSLQAQTRGVLDNLITYNTFTLNKLSDVESKKASRQELRIIYEHAMALFEKEATRLIVATVKAQQSLDELEEDLRSIHEIALQETSYQVSEKPHLLADLVNMVQGKGLRRPLVEQNLKILRDFDSERMKAAQRLMIMLDKMDTLQMDLEELRSQVVVPVVAPDVIPLEIHIENVGKAIERLKAGKIAAWEERSGRSHSVESLPLSSAE</sequence>
<organism evidence="1 2">
    <name type="scientific">Apophysomyces ossiformis</name>
    <dbReference type="NCBI Taxonomy" id="679940"/>
    <lineage>
        <taxon>Eukaryota</taxon>
        <taxon>Fungi</taxon>
        <taxon>Fungi incertae sedis</taxon>
        <taxon>Mucoromycota</taxon>
        <taxon>Mucoromycotina</taxon>
        <taxon>Mucoromycetes</taxon>
        <taxon>Mucorales</taxon>
        <taxon>Mucorineae</taxon>
        <taxon>Mucoraceae</taxon>
        <taxon>Apophysomyces</taxon>
    </lineage>
</organism>
<dbReference type="AlphaFoldDB" id="A0A8H7EQ67"/>
<name>A0A8H7EQ67_9FUNG</name>
<evidence type="ECO:0000313" key="2">
    <source>
        <dbReference type="Proteomes" id="UP000605846"/>
    </source>
</evidence>
<reference evidence="1" key="1">
    <citation type="submission" date="2020-01" db="EMBL/GenBank/DDBJ databases">
        <title>Genome Sequencing of Three Apophysomyces-Like Fungal Strains Confirms a Novel Fungal Genus in the Mucoromycota with divergent Burkholderia-like Endosymbiotic Bacteria.</title>
        <authorList>
            <person name="Stajich J.E."/>
            <person name="Macias A.M."/>
            <person name="Carter-House D."/>
            <person name="Lovett B."/>
            <person name="Kasson L.R."/>
            <person name="Berry K."/>
            <person name="Grigoriev I."/>
            <person name="Chang Y."/>
            <person name="Spatafora J."/>
            <person name="Kasson M.T."/>
        </authorList>
    </citation>
    <scope>NUCLEOTIDE SEQUENCE</scope>
    <source>
        <strain evidence="1">NRRL A-21654</strain>
    </source>
</reference>
<accession>A0A8H7EQ67</accession>
<gene>
    <name evidence="1" type="ORF">EC973_006824</name>
</gene>